<dbReference type="PANTHER" id="PTHR43591:SF24">
    <property type="entry name" value="2-METHOXY-6-POLYPRENYL-1,4-BENZOQUINOL METHYLASE, MITOCHONDRIAL"/>
    <property type="match status" value="1"/>
</dbReference>
<dbReference type="CDD" id="cd02440">
    <property type="entry name" value="AdoMet_MTases"/>
    <property type="match status" value="1"/>
</dbReference>
<dbReference type="Pfam" id="PF08241">
    <property type="entry name" value="Methyltransf_11"/>
    <property type="match status" value="1"/>
</dbReference>
<proteinExistence type="predicted"/>
<sequence>MTVVGSNDSVRQAWRLFDRMAGDYDQVMPIFHEFGKAIVAAVDPPAGCRFLDLGAGRGALTSAALHRGCAVTAVDAAPEMARRLVHDHPGAAVCVMDAGAMGFKSGEFDLVMASFVIHLLDDPGAGVTEAFRVLRPGGRCVLTGGSARHHDEAPVVWSSPLTDRVDMLFLEFAPLLPPGGGIGRPIDAAGLLEAAGFVDLREDHATVEITVPHTQALWRWSMTSGYRGFVEALPGAHRAEFEQRMLGMSIGDGLLRRRTCLWSGRRPA</sequence>
<accession>A0ABQ3XGT6</accession>
<reference evidence="2 3" key="1">
    <citation type="submission" date="2021-01" db="EMBL/GenBank/DDBJ databases">
        <title>Whole genome shotgun sequence of Actinoplanes couchii NBRC 106145.</title>
        <authorList>
            <person name="Komaki H."/>
            <person name="Tamura T."/>
        </authorList>
    </citation>
    <scope>NUCLEOTIDE SEQUENCE [LARGE SCALE GENOMIC DNA]</scope>
    <source>
        <strain evidence="2 3">NBRC 106145</strain>
    </source>
</reference>
<dbReference type="EMBL" id="BOMG01000076">
    <property type="protein sequence ID" value="GID57719.1"/>
    <property type="molecule type" value="Genomic_DNA"/>
</dbReference>
<organism evidence="2 3">
    <name type="scientific">Actinoplanes couchii</name>
    <dbReference type="NCBI Taxonomy" id="403638"/>
    <lineage>
        <taxon>Bacteria</taxon>
        <taxon>Bacillati</taxon>
        <taxon>Actinomycetota</taxon>
        <taxon>Actinomycetes</taxon>
        <taxon>Micromonosporales</taxon>
        <taxon>Micromonosporaceae</taxon>
        <taxon>Actinoplanes</taxon>
    </lineage>
</organism>
<dbReference type="InterPro" id="IPR029063">
    <property type="entry name" value="SAM-dependent_MTases_sf"/>
</dbReference>
<dbReference type="SUPFAM" id="SSF53335">
    <property type="entry name" value="S-adenosyl-L-methionine-dependent methyltransferases"/>
    <property type="match status" value="1"/>
</dbReference>
<protein>
    <recommendedName>
        <fullName evidence="1">Methyltransferase type 11 domain-containing protein</fullName>
    </recommendedName>
</protein>
<dbReference type="Gene3D" id="3.40.50.150">
    <property type="entry name" value="Vaccinia Virus protein VP39"/>
    <property type="match status" value="1"/>
</dbReference>
<evidence type="ECO:0000313" key="3">
    <source>
        <dbReference type="Proteomes" id="UP000612282"/>
    </source>
</evidence>
<keyword evidence="3" id="KW-1185">Reference proteome</keyword>
<evidence type="ECO:0000259" key="1">
    <source>
        <dbReference type="Pfam" id="PF08241"/>
    </source>
</evidence>
<evidence type="ECO:0000313" key="2">
    <source>
        <dbReference type="EMBL" id="GID57719.1"/>
    </source>
</evidence>
<dbReference type="Proteomes" id="UP000612282">
    <property type="component" value="Unassembled WGS sequence"/>
</dbReference>
<name>A0ABQ3XGT6_9ACTN</name>
<dbReference type="PANTHER" id="PTHR43591">
    <property type="entry name" value="METHYLTRANSFERASE"/>
    <property type="match status" value="1"/>
</dbReference>
<comment type="caution">
    <text evidence="2">The sequence shown here is derived from an EMBL/GenBank/DDBJ whole genome shotgun (WGS) entry which is preliminary data.</text>
</comment>
<feature type="domain" description="Methyltransferase type 11" evidence="1">
    <location>
        <begin position="51"/>
        <end position="142"/>
    </location>
</feature>
<dbReference type="InterPro" id="IPR013216">
    <property type="entry name" value="Methyltransf_11"/>
</dbReference>
<gene>
    <name evidence="2" type="ORF">Aco03nite_061230</name>
</gene>